<dbReference type="Gene3D" id="2.60.120.560">
    <property type="entry name" value="Exo-inulinase, domain 1"/>
    <property type="match status" value="1"/>
</dbReference>
<evidence type="ECO:0000256" key="1">
    <source>
        <dbReference type="SAM" id="SignalP"/>
    </source>
</evidence>
<evidence type="ECO:0000313" key="3">
    <source>
        <dbReference type="EMBL" id="SED58121.1"/>
    </source>
</evidence>
<keyword evidence="1" id="KW-0732">Signal</keyword>
<organism evidence="3 4">
    <name type="scientific">Bradyrhizobium lablabi</name>
    <dbReference type="NCBI Taxonomy" id="722472"/>
    <lineage>
        <taxon>Bacteria</taxon>
        <taxon>Pseudomonadati</taxon>
        <taxon>Pseudomonadota</taxon>
        <taxon>Alphaproteobacteria</taxon>
        <taxon>Hyphomicrobiales</taxon>
        <taxon>Nitrobacteraceae</taxon>
        <taxon>Bradyrhizobium</taxon>
    </lineage>
</organism>
<dbReference type="Pfam" id="PF06439">
    <property type="entry name" value="3keto-disac_hyd"/>
    <property type="match status" value="1"/>
</dbReference>
<reference evidence="3 4" key="1">
    <citation type="submission" date="2016-10" db="EMBL/GenBank/DDBJ databases">
        <authorList>
            <person name="de Groot N.N."/>
        </authorList>
    </citation>
    <scope>NUCLEOTIDE SEQUENCE [LARGE SCALE GENOMIC DNA]</scope>
    <source>
        <strain evidence="3 4">GAS522</strain>
    </source>
</reference>
<feature type="domain" description="3-keto-alpha-glucoside-1,2-lyase/3-keto-2-hydroxy-glucal hydratase" evidence="2">
    <location>
        <begin position="30"/>
        <end position="199"/>
    </location>
</feature>
<dbReference type="Proteomes" id="UP000183208">
    <property type="component" value="Unassembled WGS sequence"/>
</dbReference>
<feature type="signal peptide" evidence="1">
    <location>
        <begin position="1"/>
        <end position="26"/>
    </location>
</feature>
<name>A0A1M7BN29_9BRAD</name>
<sequence length="201" mass="21835">MKRMSTLAAGLLIGAAALQYSGVASGQSDGWITLLDSSKKGDWTEVGKANWEMKDGALVADKLDDAKVLSYLVSKDSYKDFQIKAEFWVDEEANSGIFIRCDARDKIDSKICYEVNIFDKRPDPSYGTGAIVDVGKVDPMPKAAGKWNTYEITAQGSHLVVVLNGQKTVDAQDSKHNAGGPIALQYGSGVVKFRKVQIKPL</sequence>
<feature type="chain" id="PRO_5030031768" description="3-keto-alpha-glucoside-1,2-lyase/3-keto-2-hydroxy-glucal hydratase domain-containing protein" evidence="1">
    <location>
        <begin position="27"/>
        <end position="201"/>
    </location>
</feature>
<dbReference type="EMBL" id="FNTI01000001">
    <property type="protein sequence ID" value="SED58121.1"/>
    <property type="molecule type" value="Genomic_DNA"/>
</dbReference>
<dbReference type="AlphaFoldDB" id="A0A1M7BN29"/>
<dbReference type="OrthoDB" id="8217716at2"/>
<accession>A0A1M7BN29</accession>
<gene>
    <name evidence="3" type="ORF">SAMN05444171_4511</name>
</gene>
<dbReference type="GO" id="GO:0016787">
    <property type="term" value="F:hydrolase activity"/>
    <property type="evidence" value="ECO:0007669"/>
    <property type="project" value="InterPro"/>
</dbReference>
<evidence type="ECO:0000259" key="2">
    <source>
        <dbReference type="Pfam" id="PF06439"/>
    </source>
</evidence>
<proteinExistence type="predicted"/>
<dbReference type="RefSeq" id="WP_074823598.1">
    <property type="nucleotide sequence ID" value="NZ_FNTI01000001.1"/>
</dbReference>
<evidence type="ECO:0000313" key="4">
    <source>
        <dbReference type="Proteomes" id="UP000183208"/>
    </source>
</evidence>
<protein>
    <recommendedName>
        <fullName evidence="2">3-keto-alpha-glucoside-1,2-lyase/3-keto-2-hydroxy-glucal hydratase domain-containing protein</fullName>
    </recommendedName>
</protein>
<dbReference type="InterPro" id="IPR010496">
    <property type="entry name" value="AL/BT2_dom"/>
</dbReference>